<dbReference type="SUPFAM" id="SSF50998">
    <property type="entry name" value="Quinoprotein alcohol dehydrogenase-like"/>
    <property type="match status" value="1"/>
</dbReference>
<feature type="transmembrane region" description="Helical" evidence="1">
    <location>
        <begin position="103"/>
        <end position="124"/>
    </location>
</feature>
<dbReference type="NCBIfam" id="NF041516">
    <property type="entry name" value="PA2928_fam"/>
    <property type="match status" value="1"/>
</dbReference>
<dbReference type="EMBL" id="JAGGMQ010000001">
    <property type="protein sequence ID" value="MBP2168755.1"/>
    <property type="molecule type" value="Genomic_DNA"/>
</dbReference>
<accession>A0ABS4P7Y7</accession>
<organism evidence="2 3">
    <name type="scientific">Winslowiella toletana</name>
    <dbReference type="NCBI Taxonomy" id="92490"/>
    <lineage>
        <taxon>Bacteria</taxon>
        <taxon>Pseudomonadati</taxon>
        <taxon>Pseudomonadota</taxon>
        <taxon>Gammaproteobacteria</taxon>
        <taxon>Enterobacterales</taxon>
        <taxon>Erwiniaceae</taxon>
        <taxon>Winslowiella</taxon>
    </lineage>
</organism>
<evidence type="ECO:0000313" key="2">
    <source>
        <dbReference type="EMBL" id="MBP2168755.1"/>
    </source>
</evidence>
<keyword evidence="1" id="KW-0472">Membrane</keyword>
<keyword evidence="1" id="KW-0812">Transmembrane</keyword>
<comment type="caution">
    <text evidence="2">The sequence shown here is derived from an EMBL/GenBank/DDBJ whole genome shotgun (WGS) entry which is preliminary data.</text>
</comment>
<dbReference type="InterPro" id="IPR011047">
    <property type="entry name" value="Quinoprotein_ADH-like_sf"/>
</dbReference>
<protein>
    <submittedName>
        <fullName evidence="2">Outer membrane protein assembly factor BamB</fullName>
    </submittedName>
</protein>
<dbReference type="RefSeq" id="WP_017799548.1">
    <property type="nucleotide sequence ID" value="NZ_JAGGMQ010000001.1"/>
</dbReference>
<dbReference type="Proteomes" id="UP001195624">
    <property type="component" value="Unassembled WGS sequence"/>
</dbReference>
<gene>
    <name evidence="2" type="ORF">J2125_001947</name>
</gene>
<feature type="transmembrane region" description="Helical" evidence="1">
    <location>
        <begin position="17"/>
        <end position="37"/>
    </location>
</feature>
<dbReference type="InterPro" id="IPR048161">
    <property type="entry name" value="PA2928-like"/>
</dbReference>
<feature type="transmembrane region" description="Helical" evidence="1">
    <location>
        <begin position="75"/>
        <end position="96"/>
    </location>
</feature>
<evidence type="ECO:0000256" key="1">
    <source>
        <dbReference type="SAM" id="Phobius"/>
    </source>
</evidence>
<evidence type="ECO:0000313" key="3">
    <source>
        <dbReference type="Proteomes" id="UP001195624"/>
    </source>
</evidence>
<keyword evidence="1" id="KW-1133">Transmembrane helix</keyword>
<reference evidence="3" key="1">
    <citation type="submission" date="2023-07" db="EMBL/GenBank/DDBJ databases">
        <title>Genome mining of underrepresented organisms for secondary metabolites.</title>
        <authorList>
            <person name="D'Agostino P.M."/>
        </authorList>
    </citation>
    <scope>NUCLEOTIDE SEQUENCE [LARGE SCALE GENOMIC DNA]</scope>
    <source>
        <strain evidence="3">WS4403</strain>
    </source>
</reference>
<feature type="transmembrane region" description="Helical" evidence="1">
    <location>
        <begin position="49"/>
        <end position="69"/>
    </location>
</feature>
<proteinExistence type="predicted"/>
<sequence length="421" mass="49839">MDFISQIFVRLQNDSQLVTNFVIFLLALNVVLMLIFLNKKRKFSAIIKVALFFVLLALIFSTRLGRVYWLNGWGWHDWFLIINIGLLIISTFLLLVKKRVYIAIINFFYALIVFPFIMVIFFAVGRTVTIDPSYFHSVWFLDQQSQIFVQQIEKKVVEGVSRGITSVSTTDLVVAIDSRSGQFKWSKPLERFEYLVGKLNNDVLMVNRDDRKIYLLDYETGKVKQTEKEFENTYPLLKGHFSYQYSDYLLVSPTEWYMHGADDKYYHIDEKTKTTTENPDYRKKFDKDFFKRGNVSKLTQQVTLQLKHKFPQMLDVNIVDMTEDQKPLVIFKNRLDDIDYQLAKVDLTQSEIIWQKDMSGDNDNNDYEMSRNVLRVYGRNEKQQIILSYKGYLFAIEEATGKTIYRYNFKWNQIEKGSFLF</sequence>
<keyword evidence="3" id="KW-1185">Reference proteome</keyword>
<name>A0ABS4P7Y7_9GAMM</name>